<dbReference type="EMBL" id="BTFZ01000011">
    <property type="protein sequence ID" value="GMM35780.1"/>
    <property type="molecule type" value="Genomic_DNA"/>
</dbReference>
<keyword evidence="2" id="KW-1185">Reference proteome</keyword>
<dbReference type="AlphaFoldDB" id="A0AAV5QN75"/>
<sequence length="500" mass="58565">MSYDSCDILLYPNLSYQKFKTLPHALREKFNSEYSLFSSGGHFSSNNRFNGNSSIDETDDLIDGLCSLMVSQNGTATVHPSAITPSIYVSVDSVLMIKQLLESFTNYSFTKQEVFTDYFRSLSENHEMASVLVSVDGDFGKAKDLNSLFFKFKESYQSTLISHVLVQCLLLFKNSLNEELINHQKFELNLPTFKLEKFSLWNTRNELTNNEVNNILPNSIIDVILTPFQINDINVLNNAYIYNCLVHYVCHQEDISTHLNLIWYDKLSKLKLNDLIYFRVFKKLDPNFVFISQTVETDIANKSRFIKQTSSNYFSEMANRLDLSLIFNTEAEKQTFENYITMHLNYHRVSNLQDLLQLFCFFYDLPIASFVERGFSKELFEIIIKFFDLRAIEPDTKAKYEDKICVEYLKYLRFKTFLLHNDVIGPSFCQSILDLERLLNLDYDFEMALSNFSKFFRQDLSFNPGFFDVDCLENLMELGLDTRTIKLIDFFGYYEYIVFR</sequence>
<dbReference type="RefSeq" id="XP_064852776.1">
    <property type="nucleotide sequence ID" value="XM_064996704.1"/>
</dbReference>
<organism evidence="1 2">
    <name type="scientific">Saccharomycopsis crataegensis</name>
    <dbReference type="NCBI Taxonomy" id="43959"/>
    <lineage>
        <taxon>Eukaryota</taxon>
        <taxon>Fungi</taxon>
        <taxon>Dikarya</taxon>
        <taxon>Ascomycota</taxon>
        <taxon>Saccharomycotina</taxon>
        <taxon>Saccharomycetes</taxon>
        <taxon>Saccharomycopsidaceae</taxon>
        <taxon>Saccharomycopsis</taxon>
    </lineage>
</organism>
<proteinExistence type="predicted"/>
<dbReference type="Proteomes" id="UP001360560">
    <property type="component" value="Unassembled WGS sequence"/>
</dbReference>
<dbReference type="GeneID" id="90073755"/>
<comment type="caution">
    <text evidence="1">The sequence shown here is derived from an EMBL/GenBank/DDBJ whole genome shotgun (WGS) entry which is preliminary data.</text>
</comment>
<evidence type="ECO:0000313" key="2">
    <source>
        <dbReference type="Proteomes" id="UP001360560"/>
    </source>
</evidence>
<gene>
    <name evidence="1" type="ORF">DASC09_031050</name>
</gene>
<name>A0AAV5QN75_9ASCO</name>
<accession>A0AAV5QN75</accession>
<reference evidence="1 2" key="1">
    <citation type="journal article" date="2023" name="Elife">
        <title>Identification of key yeast species and microbe-microbe interactions impacting larval growth of Drosophila in the wild.</title>
        <authorList>
            <person name="Mure A."/>
            <person name="Sugiura Y."/>
            <person name="Maeda R."/>
            <person name="Honda K."/>
            <person name="Sakurai N."/>
            <person name="Takahashi Y."/>
            <person name="Watada M."/>
            <person name="Katoh T."/>
            <person name="Gotoh A."/>
            <person name="Gotoh Y."/>
            <person name="Taniguchi I."/>
            <person name="Nakamura K."/>
            <person name="Hayashi T."/>
            <person name="Katayama T."/>
            <person name="Uemura T."/>
            <person name="Hattori Y."/>
        </authorList>
    </citation>
    <scope>NUCLEOTIDE SEQUENCE [LARGE SCALE GENOMIC DNA]</scope>
    <source>
        <strain evidence="1 2">SC-9</strain>
    </source>
</reference>
<protein>
    <submittedName>
        <fullName evidence="1">Uncharacterized protein</fullName>
    </submittedName>
</protein>
<evidence type="ECO:0000313" key="1">
    <source>
        <dbReference type="EMBL" id="GMM35780.1"/>
    </source>
</evidence>